<dbReference type="InterPro" id="IPR023885">
    <property type="entry name" value="4Fe4S-binding_SPASM_dom"/>
</dbReference>
<dbReference type="GO" id="GO:0051536">
    <property type="term" value="F:iron-sulfur cluster binding"/>
    <property type="evidence" value="ECO:0007669"/>
    <property type="project" value="UniProtKB-KW"/>
</dbReference>
<dbReference type="OrthoDB" id="9808591at2"/>
<dbReference type="EMBL" id="FQUI01000051">
    <property type="protein sequence ID" value="SHF24150.1"/>
    <property type="molecule type" value="Genomic_DNA"/>
</dbReference>
<dbReference type="InterPro" id="IPR007197">
    <property type="entry name" value="rSAM"/>
</dbReference>
<dbReference type="STRING" id="1122195.SAMN02745164_02071"/>
<dbReference type="Gene3D" id="3.20.20.70">
    <property type="entry name" value="Aldolase class I"/>
    <property type="match status" value="1"/>
</dbReference>
<dbReference type="CDD" id="cd01335">
    <property type="entry name" value="Radical_SAM"/>
    <property type="match status" value="1"/>
</dbReference>
<evidence type="ECO:0000256" key="4">
    <source>
        <dbReference type="ARBA" id="ARBA00023014"/>
    </source>
</evidence>
<keyword evidence="1" id="KW-0949">S-adenosyl-L-methionine</keyword>
<dbReference type="InterPro" id="IPR013785">
    <property type="entry name" value="Aldolase_TIM"/>
</dbReference>
<keyword evidence="7" id="KW-1185">Reference proteome</keyword>
<dbReference type="SUPFAM" id="SSF102114">
    <property type="entry name" value="Radical SAM enzymes"/>
    <property type="match status" value="1"/>
</dbReference>
<dbReference type="AlphaFoldDB" id="A0A1M5A1C9"/>
<reference evidence="6" key="1">
    <citation type="submission" date="2016-11" db="EMBL/GenBank/DDBJ databases">
        <authorList>
            <person name="Varghese N."/>
            <person name="Submissions S."/>
        </authorList>
    </citation>
    <scope>NUCLEOTIDE SEQUENCE [LARGE SCALE GENOMIC DNA]</scope>
    <source>
        <strain evidence="6">DSM 16785</strain>
    </source>
</reference>
<dbReference type="InterPro" id="IPR050377">
    <property type="entry name" value="Radical_SAM_PqqE_MftC-like"/>
</dbReference>
<evidence type="ECO:0000313" key="6">
    <source>
        <dbReference type="EMBL" id="SHF24150.1"/>
    </source>
</evidence>
<proteinExistence type="predicted"/>
<dbReference type="Proteomes" id="UP000184334">
    <property type="component" value="Unassembled WGS sequence"/>
</dbReference>
<sequence length="274" mass="31265">MKRPVSCEWNITNYCNLKCSFCSMNSTHHKDFENLNITKIKEVARKIKEVGCIYVSLSGGEPMSHPLFFNIIKELRKKKLEVTITTNGTFINPSNIKKLEKLGIKWIQISLHGNDPDINNKIMGGNVYNVIRKSIELVKHSSIGISVSSVITNENKASIRKLQEELKLKNITHITRKCMFVGRAALIKKELNIGRKFEIEKISKNCGLFFAIAVNGDIQPCGEFKVKLGNIFEDNLIDIWKNSPILRMCNKGSRCLAEIYENNKKFRTQINSMI</sequence>
<dbReference type="RefSeq" id="WP_072865955.1">
    <property type="nucleotide sequence ID" value="NZ_FQUI01000051.1"/>
</dbReference>
<dbReference type="InterPro" id="IPR058240">
    <property type="entry name" value="rSAM_sf"/>
</dbReference>
<dbReference type="PANTHER" id="PTHR11228:SF7">
    <property type="entry name" value="PQQA PEPTIDE CYCLASE"/>
    <property type="match status" value="1"/>
</dbReference>
<dbReference type="Pfam" id="PF13186">
    <property type="entry name" value="SPASM"/>
    <property type="match status" value="1"/>
</dbReference>
<evidence type="ECO:0000256" key="3">
    <source>
        <dbReference type="ARBA" id="ARBA00023004"/>
    </source>
</evidence>
<dbReference type="GO" id="GO:0003824">
    <property type="term" value="F:catalytic activity"/>
    <property type="evidence" value="ECO:0007669"/>
    <property type="project" value="InterPro"/>
</dbReference>
<protein>
    <submittedName>
        <fullName evidence="6">Radical SAM additional 4Fe4S-binding SPASM domain-containing protein</fullName>
    </submittedName>
</protein>
<comment type="caution">
    <text evidence="6">The sequence shown here is derived from an EMBL/GenBank/DDBJ whole genome shotgun (WGS) entry which is preliminary data.</text>
</comment>
<accession>A0A1M5A1C9</accession>
<dbReference type="InterPro" id="IPR006638">
    <property type="entry name" value="Elp3/MiaA/NifB-like_rSAM"/>
</dbReference>
<name>A0A1M5A1C9_MARH1</name>
<keyword evidence="2" id="KW-0479">Metal-binding</keyword>
<evidence type="ECO:0000259" key="5">
    <source>
        <dbReference type="PROSITE" id="PS51918"/>
    </source>
</evidence>
<dbReference type="GO" id="GO:0046872">
    <property type="term" value="F:metal ion binding"/>
    <property type="evidence" value="ECO:0007669"/>
    <property type="project" value="UniProtKB-KW"/>
</dbReference>
<keyword evidence="3" id="KW-0408">Iron</keyword>
<dbReference type="Pfam" id="PF04055">
    <property type="entry name" value="Radical_SAM"/>
    <property type="match status" value="1"/>
</dbReference>
<dbReference type="PROSITE" id="PS51918">
    <property type="entry name" value="RADICAL_SAM"/>
    <property type="match status" value="1"/>
</dbReference>
<gene>
    <name evidence="6" type="ORF">SAMN02745164_02071</name>
</gene>
<dbReference type="PANTHER" id="PTHR11228">
    <property type="entry name" value="RADICAL SAM DOMAIN PROTEIN"/>
    <property type="match status" value="1"/>
</dbReference>
<dbReference type="SFLD" id="SFLDS00029">
    <property type="entry name" value="Radical_SAM"/>
    <property type="match status" value="1"/>
</dbReference>
<organism evidence="6 7">
    <name type="scientific">Marinitoga hydrogenitolerans (strain DSM 16785 / JCM 12826 / AT1271)</name>
    <dbReference type="NCBI Taxonomy" id="1122195"/>
    <lineage>
        <taxon>Bacteria</taxon>
        <taxon>Thermotogati</taxon>
        <taxon>Thermotogota</taxon>
        <taxon>Thermotogae</taxon>
        <taxon>Petrotogales</taxon>
        <taxon>Petrotogaceae</taxon>
        <taxon>Marinitoga</taxon>
    </lineage>
</organism>
<dbReference type="SFLD" id="SFLDG01067">
    <property type="entry name" value="SPASM/twitch_domain_containing"/>
    <property type="match status" value="1"/>
</dbReference>
<evidence type="ECO:0000313" key="7">
    <source>
        <dbReference type="Proteomes" id="UP000184334"/>
    </source>
</evidence>
<feature type="domain" description="Radical SAM core" evidence="5">
    <location>
        <begin position="1"/>
        <end position="209"/>
    </location>
</feature>
<evidence type="ECO:0000256" key="2">
    <source>
        <dbReference type="ARBA" id="ARBA00022723"/>
    </source>
</evidence>
<keyword evidence="4" id="KW-0411">Iron-sulfur</keyword>
<dbReference type="SMART" id="SM00729">
    <property type="entry name" value="Elp3"/>
    <property type="match status" value="1"/>
</dbReference>
<evidence type="ECO:0000256" key="1">
    <source>
        <dbReference type="ARBA" id="ARBA00022691"/>
    </source>
</evidence>